<dbReference type="PROSITE" id="PS00122">
    <property type="entry name" value="CARBOXYLESTERASE_B_1"/>
    <property type="match status" value="1"/>
</dbReference>
<evidence type="ECO:0000256" key="1">
    <source>
        <dbReference type="ARBA" id="ARBA00005964"/>
    </source>
</evidence>
<dbReference type="Gene3D" id="3.40.50.1820">
    <property type="entry name" value="alpha/beta hydrolase"/>
    <property type="match status" value="1"/>
</dbReference>
<protein>
    <submittedName>
        <fullName evidence="7">COesterase domain-containing protein</fullName>
    </submittedName>
</protein>
<evidence type="ECO:0000256" key="4">
    <source>
        <dbReference type="SAM" id="SignalP"/>
    </source>
</evidence>
<keyword evidence="4" id="KW-0732">Signal</keyword>
<keyword evidence="3" id="KW-0378">Hydrolase</keyword>
<accession>A0A183BQ49</accession>
<comment type="similarity">
    <text evidence="1">Belongs to the type-B carboxylesterase/lipase family.</text>
</comment>
<evidence type="ECO:0000259" key="5">
    <source>
        <dbReference type="Pfam" id="PF00135"/>
    </source>
</evidence>
<evidence type="ECO:0000256" key="3">
    <source>
        <dbReference type="ARBA" id="ARBA00022801"/>
    </source>
</evidence>
<organism evidence="6 7">
    <name type="scientific">Globodera pallida</name>
    <name type="common">Potato cyst nematode worm</name>
    <name type="synonym">Heterodera pallida</name>
    <dbReference type="NCBI Taxonomy" id="36090"/>
    <lineage>
        <taxon>Eukaryota</taxon>
        <taxon>Metazoa</taxon>
        <taxon>Ecdysozoa</taxon>
        <taxon>Nematoda</taxon>
        <taxon>Chromadorea</taxon>
        <taxon>Rhabditida</taxon>
        <taxon>Tylenchina</taxon>
        <taxon>Tylenchomorpha</taxon>
        <taxon>Tylenchoidea</taxon>
        <taxon>Heteroderidae</taxon>
        <taxon>Heteroderinae</taxon>
        <taxon>Globodera</taxon>
    </lineage>
</organism>
<dbReference type="InterPro" id="IPR029058">
    <property type="entry name" value="AB_hydrolase_fold"/>
</dbReference>
<reference evidence="6" key="1">
    <citation type="submission" date="2014-05" db="EMBL/GenBank/DDBJ databases">
        <title>The genome and life-stage specific transcriptomes of Globodera pallida elucidate key aspects of plant parasitism by a cyst nematode.</title>
        <authorList>
            <person name="Cotton J.A."/>
            <person name="Lilley C.J."/>
            <person name="Jones L.M."/>
            <person name="Kikuchi T."/>
            <person name="Reid A.J."/>
            <person name="Thorpe P."/>
            <person name="Tsai I.J."/>
            <person name="Beasley H."/>
            <person name="Blok V."/>
            <person name="Cock P.J.A."/>
            <person name="Van den Akker S.E."/>
            <person name="Holroyd N."/>
            <person name="Hunt M."/>
            <person name="Mantelin S."/>
            <person name="Naghra H."/>
            <person name="Pain A."/>
            <person name="Palomares-Rius J.E."/>
            <person name="Zarowiecki M."/>
            <person name="Berriman M."/>
            <person name="Jones J.T."/>
            <person name="Urwin P.E."/>
        </authorList>
    </citation>
    <scope>NUCLEOTIDE SEQUENCE [LARGE SCALE GENOMIC DNA]</scope>
    <source>
        <strain evidence="6">Lindley</strain>
    </source>
</reference>
<evidence type="ECO:0000313" key="6">
    <source>
        <dbReference type="Proteomes" id="UP000050741"/>
    </source>
</evidence>
<dbReference type="WBParaSite" id="GPLIN_000273500">
    <property type="protein sequence ID" value="GPLIN_000273500"/>
    <property type="gene ID" value="GPLIN_000273500"/>
</dbReference>
<dbReference type="GO" id="GO:0052689">
    <property type="term" value="F:carboxylic ester hydrolase activity"/>
    <property type="evidence" value="ECO:0007669"/>
    <property type="project" value="UniProtKB-KW"/>
</dbReference>
<dbReference type="InterPro" id="IPR002018">
    <property type="entry name" value="CarbesteraseB"/>
</dbReference>
<evidence type="ECO:0000256" key="2">
    <source>
        <dbReference type="ARBA" id="ARBA00022487"/>
    </source>
</evidence>
<dbReference type="PROSITE" id="PS00941">
    <property type="entry name" value="CARBOXYLESTERASE_B_2"/>
    <property type="match status" value="1"/>
</dbReference>
<feature type="domain" description="Carboxylesterase type B" evidence="5">
    <location>
        <begin position="227"/>
        <end position="733"/>
    </location>
</feature>
<dbReference type="PANTHER" id="PTHR11559">
    <property type="entry name" value="CARBOXYLESTERASE"/>
    <property type="match status" value="1"/>
</dbReference>
<dbReference type="Proteomes" id="UP000050741">
    <property type="component" value="Unassembled WGS sequence"/>
</dbReference>
<name>A0A183BQ49_GLOPA</name>
<dbReference type="AlphaFoldDB" id="A0A183BQ49"/>
<dbReference type="Pfam" id="PF00135">
    <property type="entry name" value="COesterase"/>
    <property type="match status" value="1"/>
</dbReference>
<reference evidence="7" key="2">
    <citation type="submission" date="2016-06" db="UniProtKB">
        <authorList>
            <consortium name="WormBaseParasite"/>
        </authorList>
    </citation>
    <scope>IDENTIFICATION</scope>
</reference>
<feature type="signal peptide" evidence="4">
    <location>
        <begin position="1"/>
        <end position="29"/>
    </location>
</feature>
<dbReference type="SUPFAM" id="SSF53474">
    <property type="entry name" value="alpha/beta-Hydrolases"/>
    <property type="match status" value="1"/>
</dbReference>
<keyword evidence="2" id="KW-0719">Serine esterase</keyword>
<feature type="chain" id="PRO_5008146501" evidence="4">
    <location>
        <begin position="30"/>
        <end position="759"/>
    </location>
</feature>
<dbReference type="InterPro" id="IPR050309">
    <property type="entry name" value="Type-B_Carboxylest/Lipase"/>
</dbReference>
<dbReference type="InterPro" id="IPR019826">
    <property type="entry name" value="Carboxylesterase_B_AS"/>
</dbReference>
<dbReference type="InterPro" id="IPR019819">
    <property type="entry name" value="Carboxylesterase_B_CS"/>
</dbReference>
<sequence>MAAFHLPNAEKSAVLLMLMFLHWAMPLQMRHLDQNDNNDIGGETRGAGAFSCYTCNVRAGQDDRERCIDKVEECPAASALLPSAPFNSCSTLLHLDFGATSRTPTELQPTTVTDGQRARVRKFCTSPGSAAELLAPLLTLLAENGGAGGVCQPLDSPSLRRPAAAVHRGRFDTGASVYDHQLLEMNRRAESGRSVHPHHRRATRPRFSVCAPNLCAMKEIFKTFCPEYGPIRGQILRVEDPVDGHVVEMTAFTGVPYARPPLGELRFEKPSKPKKWSKVRNATEMPPACWPLSRDEIWTDLSEDCLFLNIFVPEKLPAAEDNLSPVLAHIHGGGFQAGAIRQFEPGPIAKFVRRGLVFVTIQYRLAMFGFAATGADSFAGNYGLWDQAMALQFLHKNLPKFGGDPARVTLWGFSAGAASVGHLAMCPQTHGLFNGATLVEWAASNRVLVETERLATAVGCEDLANSENLKKCLRRKSPRELMDGVDKMGRGRAEINFLQFHPRFDADFFPDDPRTLMGVTSHEALSFTLFTQDPNLMSTQIPRAQWANFGRAEFEKFVAEKVAPKKVFGEATQKVHQRILQFYVGQNGQNDSEYWLAKYNEIITDTMFLVPMLSEAGHKSAAGWPIYLYQIGHVNSGFPTDIPVKGCFHGVELETLFDIHFPYKIENATESDKRFQLELTEAIANFAKTGVPRTQSLPNWSPIDRQLPLQYARLNSGATEMGRALAPEKLDFWRKMGAEFPFDIIRGIHRDTLRSKDEL</sequence>
<keyword evidence="6" id="KW-1185">Reference proteome</keyword>
<evidence type="ECO:0000313" key="7">
    <source>
        <dbReference type="WBParaSite" id="GPLIN_000273500"/>
    </source>
</evidence>
<proteinExistence type="inferred from homology"/>